<dbReference type="Proteomes" id="UP001454489">
    <property type="component" value="Unassembled WGS sequence"/>
</dbReference>
<feature type="domain" description="Fibronectin type-III" evidence="2">
    <location>
        <begin position="192"/>
        <end position="288"/>
    </location>
</feature>
<dbReference type="EMBL" id="JBBMEX010000004">
    <property type="protein sequence ID" value="MEQ2557367.1"/>
    <property type="molecule type" value="Genomic_DNA"/>
</dbReference>
<dbReference type="SUPFAM" id="SSF49265">
    <property type="entry name" value="Fibronectin type III"/>
    <property type="match status" value="1"/>
</dbReference>
<proteinExistence type="predicted"/>
<accession>A0ABV1HCC2</accession>
<dbReference type="InterPro" id="IPR003961">
    <property type="entry name" value="FN3_dom"/>
</dbReference>
<dbReference type="PROSITE" id="PS50853">
    <property type="entry name" value="FN3"/>
    <property type="match status" value="1"/>
</dbReference>
<reference evidence="3 4" key="1">
    <citation type="submission" date="2024-03" db="EMBL/GenBank/DDBJ databases">
        <title>Human intestinal bacterial collection.</title>
        <authorList>
            <person name="Pauvert C."/>
            <person name="Hitch T.C.A."/>
            <person name="Clavel T."/>
        </authorList>
    </citation>
    <scope>NUCLEOTIDE SEQUENCE [LARGE SCALE GENOMIC DNA]</scope>
    <source>
        <strain evidence="3 4">CLA-AA-H185</strain>
    </source>
</reference>
<dbReference type="Gene3D" id="2.60.40.10">
    <property type="entry name" value="Immunoglobulins"/>
    <property type="match status" value="1"/>
</dbReference>
<organism evidence="3 4">
    <name type="scientific">Maccoyibacter intestinihominis</name>
    <dbReference type="NCBI Taxonomy" id="3133499"/>
    <lineage>
        <taxon>Bacteria</taxon>
        <taxon>Bacillati</taxon>
        <taxon>Bacillota</taxon>
        <taxon>Clostridia</taxon>
        <taxon>Lachnospirales</taxon>
        <taxon>Lachnospiraceae</taxon>
        <taxon>Maccoyibacter</taxon>
    </lineage>
</organism>
<evidence type="ECO:0000256" key="1">
    <source>
        <dbReference type="SAM" id="SignalP"/>
    </source>
</evidence>
<protein>
    <recommendedName>
        <fullName evidence="2">Fibronectin type-III domain-containing protein</fullName>
    </recommendedName>
</protein>
<evidence type="ECO:0000313" key="4">
    <source>
        <dbReference type="Proteomes" id="UP001454489"/>
    </source>
</evidence>
<name>A0ABV1HCC2_9FIRM</name>
<evidence type="ECO:0000313" key="3">
    <source>
        <dbReference type="EMBL" id="MEQ2557367.1"/>
    </source>
</evidence>
<evidence type="ECO:0000259" key="2">
    <source>
        <dbReference type="PROSITE" id="PS50853"/>
    </source>
</evidence>
<dbReference type="RefSeq" id="WP_353530503.1">
    <property type="nucleotide sequence ID" value="NZ_JBBMEX010000004.1"/>
</dbReference>
<feature type="chain" id="PRO_5047064798" description="Fibronectin type-III domain-containing protein" evidence="1">
    <location>
        <begin position="22"/>
        <end position="288"/>
    </location>
</feature>
<sequence length="288" mass="32442">MKKILSGLLTVCLLVSMLAVADTPIKAEAASTSGSLEQRITQLQKKFPNGKYWNHSGSFVNNPDGWTDTPCTHHGNCLAKGYQGQCGCNSFSNAIQCMGFSEKLGYDVFGSAPRTWSSHTNLSKVKAGDVIRYRYNTHSVFVTKVTADTITFADCNWDGHCKIRWNVTIPKSSITGLTYIRHANNYDSVVKIPQTVKLTTAKNKATKKVWLKWNRSDKTSGYEVYRSTKKNSGYKKIKTINSAKNCSMTDKNRMIGKKYYYKIRAYRNVNGQRLYGSYSNIKSITIRK</sequence>
<dbReference type="InterPro" id="IPR036116">
    <property type="entry name" value="FN3_sf"/>
</dbReference>
<comment type="caution">
    <text evidence="3">The sequence shown here is derived from an EMBL/GenBank/DDBJ whole genome shotgun (WGS) entry which is preliminary data.</text>
</comment>
<keyword evidence="4" id="KW-1185">Reference proteome</keyword>
<dbReference type="InterPro" id="IPR013783">
    <property type="entry name" value="Ig-like_fold"/>
</dbReference>
<gene>
    <name evidence="3" type="ORF">WMO43_05675</name>
</gene>
<feature type="signal peptide" evidence="1">
    <location>
        <begin position="1"/>
        <end position="21"/>
    </location>
</feature>
<keyword evidence="1" id="KW-0732">Signal</keyword>